<keyword evidence="9" id="KW-0368">Histidine biosynthesis</keyword>
<sequence length="350" mass="39321">MYSERFTKLTPYVPGEQPQDRSYIKLNTNENPYAPAPGVAEALRSYDVENLRRYPDPNADALCRLIAETHGIKREQVMVGNGSDEILSFVFFAFFDSSRGPLLFPEHTYSFYPVYCDYYGIDYKKVALDEDYLVNIDRFLAETGCGLIFPNPNAPTGMLLSLDEVTRLMERWPEDRVVVVDEAYIDFGGESAVALIDRFPNLLVVRTYSKSYSLAGSRLGWAMGSEELIRALYAVKDSFNSYPVDTLTQKAGMAAMADREWFDKTRSMVMAERERVSEALSAKGWKVLPSEANFVFAGAPDRDGKAVYEGLKAQGVLVRFFNKEGLTPFVRITIGTAEENTALLHAVDSL</sequence>
<keyword evidence="5 9" id="KW-0032">Aminotransferase</keyword>
<evidence type="ECO:0000313" key="11">
    <source>
        <dbReference type="EMBL" id="SCY81598.1"/>
    </source>
</evidence>
<dbReference type="EMBL" id="FMUX01000023">
    <property type="protein sequence ID" value="SCY81598.1"/>
    <property type="molecule type" value="Genomic_DNA"/>
</dbReference>
<dbReference type="GO" id="GO:0000105">
    <property type="term" value="P:L-histidine biosynthetic process"/>
    <property type="evidence" value="ECO:0007669"/>
    <property type="project" value="UniProtKB-UniRule"/>
</dbReference>
<dbReference type="STRING" id="419481.SAMN05216233_12350"/>
<comment type="subunit">
    <text evidence="4 9">Homodimer.</text>
</comment>
<feature type="domain" description="Aminotransferase class I/classII large" evidence="10">
    <location>
        <begin position="23"/>
        <end position="346"/>
    </location>
</feature>
<evidence type="ECO:0000256" key="7">
    <source>
        <dbReference type="ARBA" id="ARBA00022898"/>
    </source>
</evidence>
<evidence type="ECO:0000256" key="4">
    <source>
        <dbReference type="ARBA" id="ARBA00011738"/>
    </source>
</evidence>
<dbReference type="InterPro" id="IPR001917">
    <property type="entry name" value="Aminotrans_II_pyridoxalP_BS"/>
</dbReference>
<dbReference type="InterPro" id="IPR015422">
    <property type="entry name" value="PyrdxlP-dep_Trfase_small"/>
</dbReference>
<name>A0A1G5J1P7_9BACT</name>
<reference evidence="11 12" key="1">
    <citation type="submission" date="2016-10" db="EMBL/GenBank/DDBJ databases">
        <authorList>
            <person name="de Groot N.N."/>
        </authorList>
    </citation>
    <scope>NUCLEOTIDE SEQUENCE [LARGE SCALE GENOMIC DNA]</scope>
    <source>
        <strain evidence="11 12">AA1</strain>
    </source>
</reference>
<evidence type="ECO:0000256" key="9">
    <source>
        <dbReference type="HAMAP-Rule" id="MF_01023"/>
    </source>
</evidence>
<dbReference type="CDD" id="cd00609">
    <property type="entry name" value="AAT_like"/>
    <property type="match status" value="1"/>
</dbReference>
<evidence type="ECO:0000259" key="10">
    <source>
        <dbReference type="Pfam" id="PF00155"/>
    </source>
</evidence>
<keyword evidence="12" id="KW-1185">Reference proteome</keyword>
<dbReference type="EC" id="2.6.1.9" evidence="9"/>
<proteinExistence type="inferred from homology"/>
<dbReference type="Gene3D" id="3.90.1150.10">
    <property type="entry name" value="Aspartate Aminotransferase, domain 1"/>
    <property type="match status" value="1"/>
</dbReference>
<dbReference type="InterPro" id="IPR005861">
    <property type="entry name" value="HisP_aminotrans"/>
</dbReference>
<dbReference type="GO" id="GO:0004400">
    <property type="term" value="F:histidinol-phosphate transaminase activity"/>
    <property type="evidence" value="ECO:0007669"/>
    <property type="project" value="UniProtKB-UniRule"/>
</dbReference>
<accession>A0A1G5J1P7</accession>
<dbReference type="PROSITE" id="PS00599">
    <property type="entry name" value="AA_TRANSFER_CLASS_2"/>
    <property type="match status" value="1"/>
</dbReference>
<dbReference type="HAMAP" id="MF_01023">
    <property type="entry name" value="HisC_aminotrans_2"/>
    <property type="match status" value="1"/>
</dbReference>
<evidence type="ECO:0000256" key="2">
    <source>
        <dbReference type="ARBA" id="ARBA00005011"/>
    </source>
</evidence>
<evidence type="ECO:0000256" key="8">
    <source>
        <dbReference type="ARBA" id="ARBA00047481"/>
    </source>
</evidence>
<organism evidence="11 12">
    <name type="scientific">Desulfoluna spongiiphila</name>
    <dbReference type="NCBI Taxonomy" id="419481"/>
    <lineage>
        <taxon>Bacteria</taxon>
        <taxon>Pseudomonadati</taxon>
        <taxon>Thermodesulfobacteriota</taxon>
        <taxon>Desulfobacteria</taxon>
        <taxon>Desulfobacterales</taxon>
        <taxon>Desulfolunaceae</taxon>
        <taxon>Desulfoluna</taxon>
    </lineage>
</organism>
<dbReference type="Pfam" id="PF00155">
    <property type="entry name" value="Aminotran_1_2"/>
    <property type="match status" value="1"/>
</dbReference>
<dbReference type="NCBIfam" id="TIGR01141">
    <property type="entry name" value="hisC"/>
    <property type="match status" value="1"/>
</dbReference>
<comment type="pathway">
    <text evidence="2 9">Amino-acid biosynthesis; L-histidine biosynthesis; L-histidine from 5-phospho-alpha-D-ribose 1-diphosphate: step 7/9.</text>
</comment>
<dbReference type="AlphaFoldDB" id="A0A1G5J1P7"/>
<dbReference type="InterPro" id="IPR004839">
    <property type="entry name" value="Aminotransferase_I/II_large"/>
</dbReference>
<dbReference type="InterPro" id="IPR050106">
    <property type="entry name" value="HistidinolP_aminotransfase"/>
</dbReference>
<dbReference type="SUPFAM" id="SSF53383">
    <property type="entry name" value="PLP-dependent transferases"/>
    <property type="match status" value="1"/>
</dbReference>
<dbReference type="Gene3D" id="3.40.640.10">
    <property type="entry name" value="Type I PLP-dependent aspartate aminotransferase-like (Major domain)"/>
    <property type="match status" value="1"/>
</dbReference>
<dbReference type="PANTHER" id="PTHR43643:SF3">
    <property type="entry name" value="HISTIDINOL-PHOSPHATE AMINOTRANSFERASE"/>
    <property type="match status" value="1"/>
</dbReference>
<dbReference type="Proteomes" id="UP000198870">
    <property type="component" value="Unassembled WGS sequence"/>
</dbReference>
<protein>
    <recommendedName>
        <fullName evidence="9">Histidinol-phosphate aminotransferase</fullName>
        <ecNumber evidence="9">2.6.1.9</ecNumber>
    </recommendedName>
    <alternativeName>
        <fullName evidence="9">Imidazole acetol-phosphate transaminase</fullName>
    </alternativeName>
</protein>
<feature type="modified residue" description="N6-(pyridoxal phosphate)lysine" evidence="9">
    <location>
        <position position="210"/>
    </location>
</feature>
<dbReference type="UniPathway" id="UPA00031">
    <property type="reaction ID" value="UER00012"/>
</dbReference>
<keyword evidence="9" id="KW-0028">Amino-acid biosynthesis</keyword>
<dbReference type="InterPro" id="IPR015424">
    <property type="entry name" value="PyrdxlP-dep_Trfase"/>
</dbReference>
<evidence type="ECO:0000256" key="6">
    <source>
        <dbReference type="ARBA" id="ARBA00022679"/>
    </source>
</evidence>
<dbReference type="GO" id="GO:0030170">
    <property type="term" value="F:pyridoxal phosphate binding"/>
    <property type="evidence" value="ECO:0007669"/>
    <property type="project" value="InterPro"/>
</dbReference>
<evidence type="ECO:0000256" key="1">
    <source>
        <dbReference type="ARBA" id="ARBA00001933"/>
    </source>
</evidence>
<keyword evidence="7 9" id="KW-0663">Pyridoxal phosphate</keyword>
<comment type="cofactor">
    <cofactor evidence="1 9">
        <name>pyridoxal 5'-phosphate</name>
        <dbReference type="ChEBI" id="CHEBI:597326"/>
    </cofactor>
</comment>
<dbReference type="RefSeq" id="WP_092214583.1">
    <property type="nucleotide sequence ID" value="NZ_FMUX01000023.1"/>
</dbReference>
<evidence type="ECO:0000256" key="3">
    <source>
        <dbReference type="ARBA" id="ARBA00007970"/>
    </source>
</evidence>
<dbReference type="PANTHER" id="PTHR43643">
    <property type="entry name" value="HISTIDINOL-PHOSPHATE AMINOTRANSFERASE 2"/>
    <property type="match status" value="1"/>
</dbReference>
<comment type="similarity">
    <text evidence="3 9">Belongs to the class-II pyridoxal-phosphate-dependent aminotransferase family. Histidinol-phosphate aminotransferase subfamily.</text>
</comment>
<dbReference type="InterPro" id="IPR015421">
    <property type="entry name" value="PyrdxlP-dep_Trfase_major"/>
</dbReference>
<keyword evidence="6 9" id="KW-0808">Transferase</keyword>
<dbReference type="OrthoDB" id="9813612at2"/>
<comment type="catalytic activity">
    <reaction evidence="8 9">
        <text>L-histidinol phosphate + 2-oxoglutarate = 3-(imidazol-4-yl)-2-oxopropyl phosphate + L-glutamate</text>
        <dbReference type="Rhea" id="RHEA:23744"/>
        <dbReference type="ChEBI" id="CHEBI:16810"/>
        <dbReference type="ChEBI" id="CHEBI:29985"/>
        <dbReference type="ChEBI" id="CHEBI:57766"/>
        <dbReference type="ChEBI" id="CHEBI:57980"/>
        <dbReference type="EC" id="2.6.1.9"/>
    </reaction>
</comment>
<evidence type="ECO:0000256" key="5">
    <source>
        <dbReference type="ARBA" id="ARBA00022576"/>
    </source>
</evidence>
<evidence type="ECO:0000313" key="12">
    <source>
        <dbReference type="Proteomes" id="UP000198870"/>
    </source>
</evidence>
<gene>
    <name evidence="9" type="primary">hisC</name>
    <name evidence="11" type="ORF">SAMN05216233_12350</name>
</gene>